<keyword evidence="1" id="KW-0067">ATP-binding</keyword>
<evidence type="ECO:0000313" key="4">
    <source>
        <dbReference type="EMBL" id="CAJ0585337.1"/>
    </source>
</evidence>
<evidence type="ECO:0000256" key="2">
    <source>
        <dbReference type="SAM" id="MobiDB-lite"/>
    </source>
</evidence>
<protein>
    <recommendedName>
        <fullName evidence="3">Protein kinase domain-containing protein</fullName>
    </recommendedName>
</protein>
<dbReference type="InterPro" id="IPR017441">
    <property type="entry name" value="Protein_kinase_ATP_BS"/>
</dbReference>
<dbReference type="PROSITE" id="PS50011">
    <property type="entry name" value="PROTEIN_KINASE_DOM"/>
    <property type="match status" value="1"/>
</dbReference>
<evidence type="ECO:0000259" key="3">
    <source>
        <dbReference type="PROSITE" id="PS50011"/>
    </source>
</evidence>
<evidence type="ECO:0000313" key="5">
    <source>
        <dbReference type="Proteomes" id="UP001177023"/>
    </source>
</evidence>
<dbReference type="SMART" id="SM00220">
    <property type="entry name" value="S_TKc"/>
    <property type="match status" value="1"/>
</dbReference>
<dbReference type="SUPFAM" id="SSF56112">
    <property type="entry name" value="Protein kinase-like (PK-like)"/>
    <property type="match status" value="1"/>
</dbReference>
<feature type="non-terminal residue" evidence="4">
    <location>
        <position position="1"/>
    </location>
</feature>
<sequence>MSDSSSVRKPQFEPGDILGDWEVIRKLGSGGYGMVVEVLSKTGVRAACKAEFVAGNSSQMLQKEVPVLQAMQGTHHFCRLYMAGKIVFNDQPLNIMVMTLVGKPLSEKRRECPDKRYSRSTAIRLGMQCLEAIRDLHHNGYIHRDVKGGNFAWNEVDRSVYLLDYGFARQYLIWEDSTCQKLIHRAPRKSAHFLGTGRYASVNVHLRRDQGRRDDMWSFLYMLVEFVVGRLPWSNDDSDRLIGVKKGKCGSKLLNHCPVEMYKLYDHIRSLGVTSRPNYDYLMRVLQSICQRCGYNEADPFDFEPGGRHYEYIVNEQKTHEARLARQLAAAERADDDQGCSTGTDDALGVGTEPYDESGPLGDHLSYDYTRSMSTRPQSL</sequence>
<dbReference type="InterPro" id="IPR050235">
    <property type="entry name" value="CK1_Ser-Thr_kinase"/>
</dbReference>
<keyword evidence="5" id="KW-1185">Reference proteome</keyword>
<keyword evidence="1" id="KW-0547">Nucleotide-binding</keyword>
<feature type="domain" description="Protein kinase" evidence="3">
    <location>
        <begin position="21"/>
        <end position="289"/>
    </location>
</feature>
<accession>A0AA36GHF3</accession>
<dbReference type="PANTHER" id="PTHR11909">
    <property type="entry name" value="CASEIN KINASE-RELATED"/>
    <property type="match status" value="1"/>
</dbReference>
<dbReference type="Proteomes" id="UP001177023">
    <property type="component" value="Unassembled WGS sequence"/>
</dbReference>
<dbReference type="Gene3D" id="1.10.510.10">
    <property type="entry name" value="Transferase(Phosphotransferase) domain 1"/>
    <property type="match status" value="1"/>
</dbReference>
<dbReference type="InterPro" id="IPR000719">
    <property type="entry name" value="Prot_kinase_dom"/>
</dbReference>
<dbReference type="PROSITE" id="PS00107">
    <property type="entry name" value="PROTEIN_KINASE_ATP"/>
    <property type="match status" value="1"/>
</dbReference>
<comment type="caution">
    <text evidence="4">The sequence shown here is derived from an EMBL/GenBank/DDBJ whole genome shotgun (WGS) entry which is preliminary data.</text>
</comment>
<gene>
    <name evidence="4" type="ORF">MSPICULIGERA_LOCUS23364</name>
</gene>
<reference evidence="4" key="1">
    <citation type="submission" date="2023-06" db="EMBL/GenBank/DDBJ databases">
        <authorList>
            <person name="Delattre M."/>
        </authorList>
    </citation>
    <scope>NUCLEOTIDE SEQUENCE</scope>
    <source>
        <strain evidence="4">AF72</strain>
    </source>
</reference>
<dbReference type="AlphaFoldDB" id="A0AA36GHF3"/>
<dbReference type="InterPro" id="IPR011009">
    <property type="entry name" value="Kinase-like_dom_sf"/>
</dbReference>
<evidence type="ECO:0000256" key="1">
    <source>
        <dbReference type="PROSITE-ProRule" id="PRU10141"/>
    </source>
</evidence>
<name>A0AA36GHF3_9BILA</name>
<feature type="compositionally biased region" description="Polar residues" evidence="2">
    <location>
        <begin position="369"/>
        <end position="380"/>
    </location>
</feature>
<dbReference type="GO" id="GO:0004672">
    <property type="term" value="F:protein kinase activity"/>
    <property type="evidence" value="ECO:0007669"/>
    <property type="project" value="InterPro"/>
</dbReference>
<organism evidence="4 5">
    <name type="scientific">Mesorhabditis spiculigera</name>
    <dbReference type="NCBI Taxonomy" id="96644"/>
    <lineage>
        <taxon>Eukaryota</taxon>
        <taxon>Metazoa</taxon>
        <taxon>Ecdysozoa</taxon>
        <taxon>Nematoda</taxon>
        <taxon>Chromadorea</taxon>
        <taxon>Rhabditida</taxon>
        <taxon>Rhabditina</taxon>
        <taxon>Rhabditomorpha</taxon>
        <taxon>Rhabditoidea</taxon>
        <taxon>Rhabditidae</taxon>
        <taxon>Mesorhabditinae</taxon>
        <taxon>Mesorhabditis</taxon>
    </lineage>
</organism>
<proteinExistence type="predicted"/>
<dbReference type="GO" id="GO:0005524">
    <property type="term" value="F:ATP binding"/>
    <property type="evidence" value="ECO:0007669"/>
    <property type="project" value="UniProtKB-UniRule"/>
</dbReference>
<feature type="region of interest" description="Disordered" evidence="2">
    <location>
        <begin position="334"/>
        <end position="380"/>
    </location>
</feature>
<dbReference type="FunFam" id="1.10.510.10:FF:001002">
    <property type="entry name" value="Protein CBG10779"/>
    <property type="match status" value="1"/>
</dbReference>
<dbReference type="Pfam" id="PF00069">
    <property type="entry name" value="Pkinase"/>
    <property type="match status" value="1"/>
</dbReference>
<dbReference type="EMBL" id="CATQJA010002703">
    <property type="protein sequence ID" value="CAJ0585337.1"/>
    <property type="molecule type" value="Genomic_DNA"/>
</dbReference>
<feature type="binding site" evidence="1">
    <location>
        <position position="49"/>
    </location>
    <ligand>
        <name>ATP</name>
        <dbReference type="ChEBI" id="CHEBI:30616"/>
    </ligand>
</feature>